<feature type="transmembrane region" description="Helical" evidence="17">
    <location>
        <begin position="38"/>
        <end position="62"/>
    </location>
</feature>
<dbReference type="PROSITE" id="PS50857">
    <property type="entry name" value="COX2_CUA"/>
    <property type="match status" value="1"/>
</dbReference>
<evidence type="ECO:0000256" key="7">
    <source>
        <dbReference type="ARBA" id="ARBA00022692"/>
    </source>
</evidence>
<dbReference type="SUPFAM" id="SSF46626">
    <property type="entry name" value="Cytochrome c"/>
    <property type="match status" value="1"/>
</dbReference>
<dbReference type="Pfam" id="PF00116">
    <property type="entry name" value="COX2"/>
    <property type="match status" value="1"/>
</dbReference>
<comment type="subcellular location">
    <subcellularLocation>
        <location evidence="1">Membrane</location>
        <topology evidence="1">Multi-pass membrane protein</topology>
    </subcellularLocation>
    <subcellularLocation>
        <location evidence="2">Periplasm</location>
    </subcellularLocation>
</comment>
<keyword evidence="14 17" id="KW-0472">Membrane</keyword>
<evidence type="ECO:0000259" key="19">
    <source>
        <dbReference type="PROSITE" id="PS51007"/>
    </source>
</evidence>
<dbReference type="GO" id="GO:0042773">
    <property type="term" value="P:ATP synthesis coupled electron transport"/>
    <property type="evidence" value="ECO:0007669"/>
    <property type="project" value="TreeGrafter"/>
</dbReference>
<dbReference type="SUPFAM" id="SSF49503">
    <property type="entry name" value="Cupredoxins"/>
    <property type="match status" value="1"/>
</dbReference>
<dbReference type="Pfam" id="PF00034">
    <property type="entry name" value="Cytochrom_C"/>
    <property type="match status" value="1"/>
</dbReference>
<evidence type="ECO:0000256" key="3">
    <source>
        <dbReference type="ARBA" id="ARBA00007866"/>
    </source>
</evidence>
<evidence type="ECO:0000256" key="10">
    <source>
        <dbReference type="ARBA" id="ARBA00022982"/>
    </source>
</evidence>
<dbReference type="InterPro" id="IPR009056">
    <property type="entry name" value="Cyt_c-like_dom"/>
</dbReference>
<organism evidence="20 21">
    <name type="scientific">Rugamonas aquatica</name>
    <dbReference type="NCBI Taxonomy" id="2743357"/>
    <lineage>
        <taxon>Bacteria</taxon>
        <taxon>Pseudomonadati</taxon>
        <taxon>Pseudomonadota</taxon>
        <taxon>Betaproteobacteria</taxon>
        <taxon>Burkholderiales</taxon>
        <taxon>Oxalobacteraceae</taxon>
        <taxon>Telluria group</taxon>
        <taxon>Rugamonas</taxon>
    </lineage>
</organism>
<proteinExistence type="inferred from homology"/>
<dbReference type="InterPro" id="IPR045187">
    <property type="entry name" value="CcO_II"/>
</dbReference>
<evidence type="ECO:0000256" key="1">
    <source>
        <dbReference type="ARBA" id="ARBA00004141"/>
    </source>
</evidence>
<dbReference type="Gene3D" id="1.10.287.90">
    <property type="match status" value="1"/>
</dbReference>
<comment type="caution">
    <text evidence="20">The sequence shown here is derived from an EMBL/GenBank/DDBJ whole genome shotgun (WGS) entry which is preliminary data.</text>
</comment>
<dbReference type="Gene3D" id="1.10.760.10">
    <property type="entry name" value="Cytochrome c-like domain"/>
    <property type="match status" value="1"/>
</dbReference>
<evidence type="ECO:0000256" key="5">
    <source>
        <dbReference type="ARBA" id="ARBA00022448"/>
    </source>
</evidence>
<dbReference type="GO" id="GO:0005507">
    <property type="term" value="F:copper ion binding"/>
    <property type="evidence" value="ECO:0007669"/>
    <property type="project" value="InterPro"/>
</dbReference>
<dbReference type="GO" id="GO:0042597">
    <property type="term" value="C:periplasmic space"/>
    <property type="evidence" value="ECO:0007669"/>
    <property type="project" value="UniProtKB-SubCell"/>
</dbReference>
<keyword evidence="21" id="KW-1185">Reference proteome</keyword>
<keyword evidence="11 17" id="KW-1133">Transmembrane helix</keyword>
<gene>
    <name evidence="20" type="ORF">GEV02_22930</name>
</gene>
<evidence type="ECO:0000259" key="18">
    <source>
        <dbReference type="PROSITE" id="PS50857"/>
    </source>
</evidence>
<protein>
    <recommendedName>
        <fullName evidence="4">cytochrome-c oxidase</fullName>
        <ecNumber evidence="4">7.1.1.9</ecNumber>
    </recommendedName>
</protein>
<dbReference type="EMBL" id="WHUG01000011">
    <property type="protein sequence ID" value="MQA40998.1"/>
    <property type="molecule type" value="Genomic_DNA"/>
</dbReference>
<accession>A0A6A7N7V9</accession>
<dbReference type="GO" id="GO:0004129">
    <property type="term" value="F:cytochrome-c oxidase activity"/>
    <property type="evidence" value="ECO:0007669"/>
    <property type="project" value="UniProtKB-EC"/>
</dbReference>
<dbReference type="PROSITE" id="PS00078">
    <property type="entry name" value="COX2"/>
    <property type="match status" value="1"/>
</dbReference>
<evidence type="ECO:0000256" key="12">
    <source>
        <dbReference type="ARBA" id="ARBA00023004"/>
    </source>
</evidence>
<reference evidence="20 21" key="1">
    <citation type="submission" date="2019-10" db="EMBL/GenBank/DDBJ databases">
        <title>Two novel species isolated from a subtropical stream in China.</title>
        <authorList>
            <person name="Lu H."/>
        </authorList>
    </citation>
    <scope>NUCLEOTIDE SEQUENCE [LARGE SCALE GENOMIC DNA]</scope>
    <source>
        <strain evidence="20 21">FT29W</strain>
    </source>
</reference>
<evidence type="ECO:0000256" key="2">
    <source>
        <dbReference type="ARBA" id="ARBA00004418"/>
    </source>
</evidence>
<dbReference type="CDD" id="cd13919">
    <property type="entry name" value="CuRO_HCO_II_like_5"/>
    <property type="match status" value="1"/>
</dbReference>
<keyword evidence="13" id="KW-0186">Copper</keyword>
<dbReference type="PANTHER" id="PTHR22888">
    <property type="entry name" value="CYTOCHROME C OXIDASE, SUBUNIT II"/>
    <property type="match status" value="1"/>
</dbReference>
<feature type="transmembrane region" description="Helical" evidence="17">
    <location>
        <begin position="83"/>
        <end position="105"/>
    </location>
</feature>
<keyword evidence="7 17" id="KW-0812">Transmembrane</keyword>
<evidence type="ECO:0000256" key="16">
    <source>
        <dbReference type="PROSITE-ProRule" id="PRU00433"/>
    </source>
</evidence>
<evidence type="ECO:0000256" key="11">
    <source>
        <dbReference type="ARBA" id="ARBA00022989"/>
    </source>
</evidence>
<dbReference type="InterPro" id="IPR036257">
    <property type="entry name" value="Cyt_c_oxidase_su2_TM_sf"/>
</dbReference>
<dbReference type="InterPro" id="IPR002429">
    <property type="entry name" value="CcO_II-like_C"/>
</dbReference>
<dbReference type="GO" id="GO:0016020">
    <property type="term" value="C:membrane"/>
    <property type="evidence" value="ECO:0007669"/>
    <property type="project" value="UniProtKB-SubCell"/>
</dbReference>
<evidence type="ECO:0000313" key="20">
    <source>
        <dbReference type="EMBL" id="MQA40998.1"/>
    </source>
</evidence>
<evidence type="ECO:0000313" key="21">
    <source>
        <dbReference type="Proteomes" id="UP000440498"/>
    </source>
</evidence>
<dbReference type="GO" id="GO:0020037">
    <property type="term" value="F:heme binding"/>
    <property type="evidence" value="ECO:0007669"/>
    <property type="project" value="InterPro"/>
</dbReference>
<feature type="domain" description="Cytochrome oxidase subunit II copper A binding" evidence="18">
    <location>
        <begin position="112"/>
        <end position="254"/>
    </location>
</feature>
<dbReference type="InterPro" id="IPR001505">
    <property type="entry name" value="Copper_CuA"/>
</dbReference>
<dbReference type="PROSITE" id="PS51007">
    <property type="entry name" value="CYTC"/>
    <property type="match status" value="1"/>
</dbReference>
<keyword evidence="8 16" id="KW-0479">Metal-binding</keyword>
<evidence type="ECO:0000256" key="13">
    <source>
        <dbReference type="ARBA" id="ARBA00023008"/>
    </source>
</evidence>
<comment type="similarity">
    <text evidence="3">Belongs to the cytochrome c oxidase subunit 2 family.</text>
</comment>
<evidence type="ECO:0000256" key="6">
    <source>
        <dbReference type="ARBA" id="ARBA00022617"/>
    </source>
</evidence>
<evidence type="ECO:0000256" key="4">
    <source>
        <dbReference type="ARBA" id="ARBA00012949"/>
    </source>
</evidence>
<sequence length="363" mass="39760">MALALVLILIVVGALEFHYMSPWWITPIASNWQQMDDALLLTFAITGVAFVVINLFMAYALVTFKHQDGVRAAATHGSARLEWWLVGATTVGIIALLAPGLSVYARLIDPPPEAMVFEVLGQQWQWHYRLPGKDGKLGSTDVRFISNANPYGINPADPNGQDDLLVAGQEMHIPAGKPVRVLLRAQDVLHDFYVPEFRTRMNMVPGMVTSFWFTPTRAGRFEVMCAQLCGIGHFNMRSYVVVDDEPAYRTWLAAQPSFASQVAAAAGGEQPGQQGRLLAQSRGCSACHSVDGNPGAGPSWKGLFGRSETMSDGATVRVDEAYLRESITNPAARIVKGYQPIMPAQQLSPTEVAQLVDYIKTIR</sequence>
<evidence type="ECO:0000256" key="9">
    <source>
        <dbReference type="ARBA" id="ARBA00022967"/>
    </source>
</evidence>
<dbReference type="AlphaFoldDB" id="A0A6A7N7V9"/>
<keyword evidence="10" id="KW-0249">Electron transport</keyword>
<comment type="catalytic activity">
    <reaction evidence="15">
        <text>4 Fe(II)-[cytochrome c] + O2 + 8 H(+)(in) = 4 Fe(III)-[cytochrome c] + 2 H2O + 4 H(+)(out)</text>
        <dbReference type="Rhea" id="RHEA:11436"/>
        <dbReference type="Rhea" id="RHEA-COMP:10350"/>
        <dbReference type="Rhea" id="RHEA-COMP:14399"/>
        <dbReference type="ChEBI" id="CHEBI:15377"/>
        <dbReference type="ChEBI" id="CHEBI:15378"/>
        <dbReference type="ChEBI" id="CHEBI:15379"/>
        <dbReference type="ChEBI" id="CHEBI:29033"/>
        <dbReference type="ChEBI" id="CHEBI:29034"/>
        <dbReference type="EC" id="7.1.1.9"/>
    </reaction>
</comment>
<dbReference type="Gene3D" id="2.60.40.420">
    <property type="entry name" value="Cupredoxins - blue copper proteins"/>
    <property type="match status" value="1"/>
</dbReference>
<dbReference type="EC" id="7.1.1.9" evidence="4"/>
<evidence type="ECO:0000256" key="15">
    <source>
        <dbReference type="ARBA" id="ARBA00047816"/>
    </source>
</evidence>
<dbReference type="PANTHER" id="PTHR22888:SF9">
    <property type="entry name" value="CYTOCHROME C OXIDASE SUBUNIT 2"/>
    <property type="match status" value="1"/>
</dbReference>
<dbReference type="InterPro" id="IPR036909">
    <property type="entry name" value="Cyt_c-like_dom_sf"/>
</dbReference>
<evidence type="ECO:0000256" key="17">
    <source>
        <dbReference type="SAM" id="Phobius"/>
    </source>
</evidence>
<keyword evidence="5" id="KW-0813">Transport</keyword>
<keyword evidence="9" id="KW-1278">Translocase</keyword>
<evidence type="ECO:0000256" key="14">
    <source>
        <dbReference type="ARBA" id="ARBA00023136"/>
    </source>
</evidence>
<dbReference type="Proteomes" id="UP000440498">
    <property type="component" value="Unassembled WGS sequence"/>
</dbReference>
<feature type="domain" description="Cytochrome c" evidence="19">
    <location>
        <begin position="263"/>
        <end position="363"/>
    </location>
</feature>
<dbReference type="InterPro" id="IPR008972">
    <property type="entry name" value="Cupredoxin"/>
</dbReference>
<keyword evidence="12 16" id="KW-0408">Iron</keyword>
<evidence type="ECO:0000256" key="8">
    <source>
        <dbReference type="ARBA" id="ARBA00022723"/>
    </source>
</evidence>
<name>A0A6A7N7V9_9BURK</name>
<dbReference type="RefSeq" id="WP_152840287.1">
    <property type="nucleotide sequence ID" value="NZ_WHUG01000011.1"/>
</dbReference>
<keyword evidence="6 16" id="KW-0349">Heme</keyword>